<dbReference type="GO" id="GO:0008967">
    <property type="term" value="F:phosphoglycolate phosphatase activity"/>
    <property type="evidence" value="ECO:0007669"/>
    <property type="project" value="TreeGrafter"/>
</dbReference>
<dbReference type="SUPFAM" id="SSF56784">
    <property type="entry name" value="HAD-like"/>
    <property type="match status" value="1"/>
</dbReference>
<dbReference type="EMBL" id="HBFC01017498">
    <property type="protein sequence ID" value="CAD8707715.1"/>
    <property type="molecule type" value="Transcribed_RNA"/>
</dbReference>
<dbReference type="InterPro" id="IPR023198">
    <property type="entry name" value="PGP-like_dom2"/>
</dbReference>
<organism evidence="1">
    <name type="scientific">Mantoniella antarctica</name>
    <dbReference type="NCBI Taxonomy" id="81844"/>
    <lineage>
        <taxon>Eukaryota</taxon>
        <taxon>Viridiplantae</taxon>
        <taxon>Chlorophyta</taxon>
        <taxon>Mamiellophyceae</taxon>
        <taxon>Mamiellales</taxon>
        <taxon>Mamiellaceae</taxon>
        <taxon>Mantoniella</taxon>
    </lineage>
</organism>
<dbReference type="Gene3D" id="1.10.150.240">
    <property type="entry name" value="Putative phosphatase, domain 2"/>
    <property type="match status" value="1"/>
</dbReference>
<reference evidence="1" key="1">
    <citation type="submission" date="2021-01" db="EMBL/GenBank/DDBJ databases">
        <authorList>
            <person name="Corre E."/>
            <person name="Pelletier E."/>
            <person name="Niang G."/>
            <person name="Scheremetjew M."/>
            <person name="Finn R."/>
            <person name="Kale V."/>
            <person name="Holt S."/>
            <person name="Cochrane G."/>
            <person name="Meng A."/>
            <person name="Brown T."/>
            <person name="Cohen L."/>
        </authorList>
    </citation>
    <scope>NUCLEOTIDE SEQUENCE</scope>
    <source>
        <strain evidence="1">SL-175</strain>
    </source>
</reference>
<dbReference type="SFLD" id="SFLDG01129">
    <property type="entry name" value="C1.5:_HAD__Beta-PGM__Phosphata"/>
    <property type="match status" value="1"/>
</dbReference>
<dbReference type="GO" id="GO:0006281">
    <property type="term" value="P:DNA repair"/>
    <property type="evidence" value="ECO:0007669"/>
    <property type="project" value="TreeGrafter"/>
</dbReference>
<name>A0A7S0SIL2_9CHLO</name>
<dbReference type="InterPro" id="IPR023214">
    <property type="entry name" value="HAD_sf"/>
</dbReference>
<accession>A0A7S0SIL2</accession>
<dbReference type="PANTHER" id="PTHR43434:SF1">
    <property type="entry name" value="PHOSPHOGLYCOLATE PHOSPHATASE"/>
    <property type="match status" value="1"/>
</dbReference>
<dbReference type="AlphaFoldDB" id="A0A7S0SIL2"/>
<dbReference type="Pfam" id="PF00702">
    <property type="entry name" value="Hydrolase"/>
    <property type="match status" value="1"/>
</dbReference>
<dbReference type="NCBIfam" id="TIGR01509">
    <property type="entry name" value="HAD-SF-IA-v3"/>
    <property type="match status" value="1"/>
</dbReference>
<proteinExistence type="predicted"/>
<dbReference type="InterPro" id="IPR050155">
    <property type="entry name" value="HAD-like_hydrolase_sf"/>
</dbReference>
<gene>
    <name evidence="1" type="ORF">MANT1106_LOCUS10398</name>
</gene>
<dbReference type="SFLD" id="SFLDS00003">
    <property type="entry name" value="Haloacid_Dehalogenase"/>
    <property type="match status" value="1"/>
</dbReference>
<evidence type="ECO:0000313" key="1">
    <source>
        <dbReference type="EMBL" id="CAD8707715.1"/>
    </source>
</evidence>
<dbReference type="PANTHER" id="PTHR43434">
    <property type="entry name" value="PHOSPHOGLYCOLATE PHOSPHATASE"/>
    <property type="match status" value="1"/>
</dbReference>
<protein>
    <submittedName>
        <fullName evidence="1">Uncharacterized protein</fullName>
    </submittedName>
</protein>
<dbReference type="InterPro" id="IPR006439">
    <property type="entry name" value="HAD-SF_hydro_IA"/>
</dbReference>
<dbReference type="Gene3D" id="3.40.50.1000">
    <property type="entry name" value="HAD superfamily/HAD-like"/>
    <property type="match status" value="1"/>
</dbReference>
<dbReference type="InterPro" id="IPR036412">
    <property type="entry name" value="HAD-like_sf"/>
</dbReference>
<sequence>MAAVVTFAAPVTTARTSATAPRQRRATVVSARRPSLRGAMSTAAAVIAAGAAADMEGNIAILFDFDGTLGDTETPAMEVAFWELAPYFPEASVEYLSTSTMEAYVRNNAGKAFEFMVEVVEADRKAAGLPDVEAVRTGGGEDPDVVTHVDACRTLFGLPLLADTRALKVDLLTLQKDETVDALSVLAKPCAQVPEVLETLRTMGVPFSIATTSGKPRVPVSVISCGFEAFFPPEMIHSGESDFDPPRFKPDPAVYLLAAEKTNALPKNCIAVEDSTSGVGSAANAGLGMIVGYVGGSHISAENEEGHAATLMAGGRSESGRGADIVIRDMKDLVPLTQFFTSQVVTGEFPPGSAGATPITFPQEKLLDRLSDKFWVDAARVVN</sequence>